<dbReference type="PIRSF" id="PIRSF000137">
    <property type="entry name" value="Alcohol_oxidase"/>
    <property type="match status" value="1"/>
</dbReference>
<reference evidence="10" key="2">
    <citation type="submission" date="2020-09" db="EMBL/GenBank/DDBJ databases">
        <authorList>
            <person name="Sun Q."/>
            <person name="Zhou Y."/>
        </authorList>
    </citation>
    <scope>NUCLEOTIDE SEQUENCE</scope>
    <source>
        <strain evidence="10">CGMCC 1.15152</strain>
    </source>
</reference>
<feature type="binding site" evidence="5">
    <location>
        <position position="231"/>
    </location>
    <ligand>
        <name>FAD</name>
        <dbReference type="ChEBI" id="CHEBI:57692"/>
    </ligand>
</feature>
<dbReference type="GO" id="GO:0016614">
    <property type="term" value="F:oxidoreductase activity, acting on CH-OH group of donors"/>
    <property type="evidence" value="ECO:0007669"/>
    <property type="project" value="InterPro"/>
</dbReference>
<feature type="binding site" evidence="5">
    <location>
        <begin position="101"/>
        <end position="104"/>
    </location>
    <ligand>
        <name>FAD</name>
        <dbReference type="ChEBI" id="CHEBI:57692"/>
    </ligand>
</feature>
<comment type="similarity">
    <text evidence="2 6">Belongs to the GMC oxidoreductase family.</text>
</comment>
<evidence type="ECO:0000256" key="6">
    <source>
        <dbReference type="RuleBase" id="RU003968"/>
    </source>
</evidence>
<evidence type="ECO:0000313" key="11">
    <source>
        <dbReference type="Proteomes" id="UP000633205"/>
    </source>
</evidence>
<proteinExistence type="inferred from homology"/>
<organism evidence="10 11">
    <name type="scientific">Microbacterium faecale</name>
    <dbReference type="NCBI Taxonomy" id="1804630"/>
    <lineage>
        <taxon>Bacteria</taxon>
        <taxon>Bacillati</taxon>
        <taxon>Actinomycetota</taxon>
        <taxon>Actinomycetes</taxon>
        <taxon>Micrococcales</taxon>
        <taxon>Microbacteriaceae</taxon>
        <taxon>Microbacterium</taxon>
    </lineage>
</organism>
<dbReference type="Proteomes" id="UP000633205">
    <property type="component" value="Unassembled WGS sequence"/>
</dbReference>
<dbReference type="Pfam" id="PF00732">
    <property type="entry name" value="GMC_oxred_N"/>
    <property type="match status" value="1"/>
</dbReference>
<keyword evidence="11" id="KW-1185">Reference proteome</keyword>
<name>A0A917DL22_9MICO</name>
<dbReference type="SUPFAM" id="SSF54373">
    <property type="entry name" value="FAD-linked reductases, C-terminal domain"/>
    <property type="match status" value="1"/>
</dbReference>
<dbReference type="EMBL" id="BMHO01000003">
    <property type="protein sequence ID" value="GGD46274.1"/>
    <property type="molecule type" value="Genomic_DNA"/>
</dbReference>
<keyword evidence="3 6" id="KW-0285">Flavoprotein</keyword>
<accession>A0A917DL22</accession>
<evidence type="ECO:0000256" key="2">
    <source>
        <dbReference type="ARBA" id="ARBA00010790"/>
    </source>
</evidence>
<dbReference type="AlphaFoldDB" id="A0A917DL22"/>
<evidence type="ECO:0000256" key="5">
    <source>
        <dbReference type="PIRSR" id="PIRSR000137-2"/>
    </source>
</evidence>
<dbReference type="PANTHER" id="PTHR11552">
    <property type="entry name" value="GLUCOSE-METHANOL-CHOLINE GMC OXIDOREDUCTASE"/>
    <property type="match status" value="1"/>
</dbReference>
<feature type="domain" description="Glucose-methanol-choline oxidoreductase N-terminal" evidence="8">
    <location>
        <begin position="91"/>
        <end position="114"/>
    </location>
</feature>
<evidence type="ECO:0000259" key="8">
    <source>
        <dbReference type="PROSITE" id="PS00623"/>
    </source>
</evidence>
<feature type="region of interest" description="Disordered" evidence="7">
    <location>
        <begin position="183"/>
        <end position="202"/>
    </location>
</feature>
<evidence type="ECO:0000256" key="7">
    <source>
        <dbReference type="SAM" id="MobiDB-lite"/>
    </source>
</evidence>
<feature type="domain" description="Glucose-methanol-choline oxidoreductase N-terminal" evidence="9">
    <location>
        <begin position="265"/>
        <end position="279"/>
    </location>
</feature>
<keyword evidence="4 5" id="KW-0274">FAD</keyword>
<gene>
    <name evidence="10" type="ORF">GCM10010915_29420</name>
</gene>
<sequence length="512" mass="54673">MSSNPTVQWDYIVVGGGTSGAIMASRLSEDPSVRVLVLEAGPDFPASEAPSDFSGIDLEAIGRLAEYPDLYWPQVVARPNGTQEPMLYERGRGVGGSSSINAMVALRGSSEDYDSWAAEGASGWAFADVLTSFRRLERDLDFPESDFHSSTGPIPIYREPESEWGGIDRALKESALLAGHPWTEDANAPDATGVSPVPANYQDGKRVSTNAGYLEAARSRSNITIKGDVLVDRVLITDSVTRGVQLADGSTHRVAEGGEVILSAGAINSPTILQRSGIGPADLLAQLGIDVVADLPVGDGLQDHAGVWLAFPSTDAARRSTSPRPTHILLRYSSNIGESRPNDMMMMGANEAFFPGQHGSALGVILHQPFSRGSVRITSTDPAVGPEVDMNLLQHPADRARISDGLRRAHELLESPPFSEYVVRQPARLDEEAQRARAMWVWHASSTCRMGGADSAQAVVGPDARVRGVDGLRVADASIMPSVPSAPTNIAAMMIGEHVAAIIRRDIRASRN</sequence>
<dbReference type="InterPro" id="IPR036188">
    <property type="entry name" value="FAD/NAD-bd_sf"/>
</dbReference>
<dbReference type="InterPro" id="IPR000172">
    <property type="entry name" value="GMC_OxRdtase_N"/>
</dbReference>
<dbReference type="Gene3D" id="3.50.50.60">
    <property type="entry name" value="FAD/NAD(P)-binding domain"/>
    <property type="match status" value="1"/>
</dbReference>
<dbReference type="InterPro" id="IPR012132">
    <property type="entry name" value="GMC_OxRdtase"/>
</dbReference>
<evidence type="ECO:0000256" key="4">
    <source>
        <dbReference type="ARBA" id="ARBA00022827"/>
    </source>
</evidence>
<dbReference type="Gene3D" id="3.30.410.40">
    <property type="match status" value="1"/>
</dbReference>
<dbReference type="SUPFAM" id="SSF51905">
    <property type="entry name" value="FAD/NAD(P)-binding domain"/>
    <property type="match status" value="1"/>
</dbReference>
<dbReference type="PROSITE" id="PS00624">
    <property type="entry name" value="GMC_OXRED_2"/>
    <property type="match status" value="1"/>
</dbReference>
<evidence type="ECO:0000313" key="10">
    <source>
        <dbReference type="EMBL" id="GGD46274.1"/>
    </source>
</evidence>
<reference evidence="10" key="1">
    <citation type="journal article" date="2014" name="Int. J. Syst. Evol. Microbiol.">
        <title>Complete genome sequence of Corynebacterium casei LMG S-19264T (=DSM 44701T), isolated from a smear-ripened cheese.</title>
        <authorList>
            <consortium name="US DOE Joint Genome Institute (JGI-PGF)"/>
            <person name="Walter F."/>
            <person name="Albersmeier A."/>
            <person name="Kalinowski J."/>
            <person name="Ruckert C."/>
        </authorList>
    </citation>
    <scope>NUCLEOTIDE SEQUENCE</scope>
    <source>
        <strain evidence="10">CGMCC 1.15152</strain>
    </source>
</reference>
<protein>
    <submittedName>
        <fullName evidence="10">GMC family oxidoreductase</fullName>
    </submittedName>
</protein>
<dbReference type="Pfam" id="PF05199">
    <property type="entry name" value="GMC_oxred_C"/>
    <property type="match status" value="1"/>
</dbReference>
<comment type="caution">
    <text evidence="10">The sequence shown here is derived from an EMBL/GenBank/DDBJ whole genome shotgun (WGS) entry which is preliminary data.</text>
</comment>
<comment type="cofactor">
    <cofactor evidence="1 5">
        <name>FAD</name>
        <dbReference type="ChEBI" id="CHEBI:57692"/>
    </cofactor>
</comment>
<dbReference type="InterPro" id="IPR007867">
    <property type="entry name" value="GMC_OxRtase_C"/>
</dbReference>
<feature type="binding site" evidence="5">
    <location>
        <begin position="18"/>
        <end position="19"/>
    </location>
    <ligand>
        <name>FAD</name>
        <dbReference type="ChEBI" id="CHEBI:57692"/>
    </ligand>
</feature>
<evidence type="ECO:0000259" key="9">
    <source>
        <dbReference type="PROSITE" id="PS00624"/>
    </source>
</evidence>
<evidence type="ECO:0000256" key="1">
    <source>
        <dbReference type="ARBA" id="ARBA00001974"/>
    </source>
</evidence>
<feature type="binding site" evidence="5">
    <location>
        <begin position="442"/>
        <end position="443"/>
    </location>
    <ligand>
        <name>FAD</name>
        <dbReference type="ChEBI" id="CHEBI:57692"/>
    </ligand>
</feature>
<dbReference type="PANTHER" id="PTHR11552:SF147">
    <property type="entry name" value="CHOLINE DEHYDROGENASE, MITOCHONDRIAL"/>
    <property type="match status" value="1"/>
</dbReference>
<dbReference type="PROSITE" id="PS00623">
    <property type="entry name" value="GMC_OXRED_1"/>
    <property type="match status" value="1"/>
</dbReference>
<dbReference type="GO" id="GO:0050660">
    <property type="term" value="F:flavin adenine dinucleotide binding"/>
    <property type="evidence" value="ECO:0007669"/>
    <property type="project" value="InterPro"/>
</dbReference>
<evidence type="ECO:0000256" key="3">
    <source>
        <dbReference type="ARBA" id="ARBA00022630"/>
    </source>
</evidence>